<dbReference type="AlphaFoldDB" id="A0A835YXI1"/>
<feature type="compositionally biased region" description="Basic residues" evidence="1">
    <location>
        <begin position="7"/>
        <end position="16"/>
    </location>
</feature>
<feature type="region of interest" description="Disordered" evidence="1">
    <location>
        <begin position="1"/>
        <end position="20"/>
    </location>
</feature>
<comment type="caution">
    <text evidence="2">The sequence shown here is derived from an EMBL/GenBank/DDBJ whole genome shotgun (WGS) entry which is preliminary data.</text>
</comment>
<organism evidence="2 3">
    <name type="scientific">Tribonema minus</name>
    <dbReference type="NCBI Taxonomy" id="303371"/>
    <lineage>
        <taxon>Eukaryota</taxon>
        <taxon>Sar</taxon>
        <taxon>Stramenopiles</taxon>
        <taxon>Ochrophyta</taxon>
        <taxon>PX clade</taxon>
        <taxon>Xanthophyceae</taxon>
        <taxon>Tribonematales</taxon>
        <taxon>Tribonemataceae</taxon>
        <taxon>Tribonema</taxon>
    </lineage>
</organism>
<dbReference type="EMBL" id="JAFCMP010000215">
    <property type="protein sequence ID" value="KAG5183351.1"/>
    <property type="molecule type" value="Genomic_DNA"/>
</dbReference>
<protein>
    <submittedName>
        <fullName evidence="2">Uncharacterized protein</fullName>
    </submittedName>
</protein>
<name>A0A835YXI1_9STRA</name>
<evidence type="ECO:0000313" key="2">
    <source>
        <dbReference type="EMBL" id="KAG5183351.1"/>
    </source>
</evidence>
<sequence length="154" mass="16453">ARAGLALRRRHSARVRQQKDRHSAAKAPLCLCAMSAAVNAPLRLGMSLMAPYKHEPLHSPDPSVDTDEFYDAYSSPPSSRPSRAAAAASAASPRLTAGVQPYLCKPQQCQTQQLGQSVLGPRGSTCDDACRLLGLSDRNWGSADNDNSDGHRSV</sequence>
<keyword evidence="3" id="KW-1185">Reference proteome</keyword>
<feature type="compositionally biased region" description="Low complexity" evidence="1">
    <location>
        <begin position="74"/>
        <end position="91"/>
    </location>
</feature>
<feature type="non-terminal residue" evidence="2">
    <location>
        <position position="1"/>
    </location>
</feature>
<accession>A0A835YXI1</accession>
<dbReference type="Proteomes" id="UP000664859">
    <property type="component" value="Unassembled WGS sequence"/>
</dbReference>
<feature type="non-terminal residue" evidence="2">
    <location>
        <position position="154"/>
    </location>
</feature>
<feature type="region of interest" description="Disordered" evidence="1">
    <location>
        <begin position="54"/>
        <end position="91"/>
    </location>
</feature>
<proteinExistence type="predicted"/>
<evidence type="ECO:0000313" key="3">
    <source>
        <dbReference type="Proteomes" id="UP000664859"/>
    </source>
</evidence>
<evidence type="ECO:0000256" key="1">
    <source>
        <dbReference type="SAM" id="MobiDB-lite"/>
    </source>
</evidence>
<gene>
    <name evidence="2" type="ORF">JKP88DRAFT_317084</name>
</gene>
<reference evidence="2" key="1">
    <citation type="submission" date="2021-02" db="EMBL/GenBank/DDBJ databases">
        <title>First Annotated Genome of the Yellow-green Alga Tribonema minus.</title>
        <authorList>
            <person name="Mahan K.M."/>
        </authorList>
    </citation>
    <scope>NUCLEOTIDE SEQUENCE</scope>
    <source>
        <strain evidence="2">UTEX B ZZ1240</strain>
    </source>
</reference>